<evidence type="ECO:0000256" key="7">
    <source>
        <dbReference type="ARBA" id="ARBA00022777"/>
    </source>
</evidence>
<dbReference type="Pfam" id="PF02110">
    <property type="entry name" value="HK"/>
    <property type="match status" value="1"/>
</dbReference>
<evidence type="ECO:0000256" key="10">
    <source>
        <dbReference type="ARBA" id="ARBA00022977"/>
    </source>
</evidence>
<sequence length="270" mass="27781">MNSRISLLKELRDKSPLVHCITNIVVANFQANGLLALGASPIMAAAIEEAGEVSAISSSTLLNIGTLDGVSIASMIAAGKMANEKGNPLVLDPVGAGATAFRKQTVSTLLAELDVSLIRGNAGEIAAIANFPWDAKGVDAGDGTADIVEAAKGVAVRHKCLVAVTGKTDIVTDGAFVAQITGGHPLMSQITGMGCLLSAVCAAFLSVGKNHPLEAVAYSLAFYKQAGERAAELASGPGDFAVHFLNALHLLKDSDVNQASIFIQKEAFQQ</sequence>
<evidence type="ECO:0000313" key="12">
    <source>
        <dbReference type="EMBL" id="MBD7984944.1"/>
    </source>
</evidence>
<proteinExistence type="inferred from homology"/>
<dbReference type="EC" id="2.7.1.50" evidence="11"/>
<evidence type="ECO:0000256" key="4">
    <source>
        <dbReference type="ARBA" id="ARBA00022679"/>
    </source>
</evidence>
<feature type="binding site" evidence="11">
    <location>
        <position position="165"/>
    </location>
    <ligand>
        <name>ATP</name>
        <dbReference type="ChEBI" id="CHEBI:30616"/>
    </ligand>
</feature>
<feature type="binding site" evidence="11">
    <location>
        <position position="192"/>
    </location>
    <ligand>
        <name>substrate</name>
    </ligand>
</feature>
<keyword evidence="13" id="KW-1185">Reference proteome</keyword>
<dbReference type="PANTHER" id="PTHR20858:SF17">
    <property type="entry name" value="HYDROXYMETHYLPYRIMIDINE_PHOSPHOMETHYLPYRIMIDINE KINASE THI20-RELATED"/>
    <property type="match status" value="1"/>
</dbReference>
<dbReference type="PANTHER" id="PTHR20858">
    <property type="entry name" value="PHOSPHOMETHYLPYRIMIDINE KINASE"/>
    <property type="match status" value="1"/>
</dbReference>
<dbReference type="GO" id="GO:0004417">
    <property type="term" value="F:hydroxyethylthiazole kinase activity"/>
    <property type="evidence" value="ECO:0007669"/>
    <property type="project" value="UniProtKB-EC"/>
</dbReference>
<evidence type="ECO:0000256" key="11">
    <source>
        <dbReference type="HAMAP-Rule" id="MF_00228"/>
    </source>
</evidence>
<dbReference type="Gene3D" id="3.40.1190.20">
    <property type="match status" value="1"/>
</dbReference>
<dbReference type="InterPro" id="IPR029056">
    <property type="entry name" value="Ribokinase-like"/>
</dbReference>
<feature type="binding site" evidence="11">
    <location>
        <position position="119"/>
    </location>
    <ligand>
        <name>ATP</name>
        <dbReference type="ChEBI" id="CHEBI:30616"/>
    </ligand>
</feature>
<dbReference type="PIRSF" id="PIRSF000513">
    <property type="entry name" value="Thz_kinase"/>
    <property type="match status" value="1"/>
</dbReference>
<dbReference type="Proteomes" id="UP000626786">
    <property type="component" value="Unassembled WGS sequence"/>
</dbReference>
<evidence type="ECO:0000313" key="13">
    <source>
        <dbReference type="Proteomes" id="UP000626786"/>
    </source>
</evidence>
<comment type="catalytic activity">
    <reaction evidence="1 11">
        <text>5-(2-hydroxyethyl)-4-methylthiazole + ATP = 4-methyl-5-(2-phosphooxyethyl)-thiazole + ADP + H(+)</text>
        <dbReference type="Rhea" id="RHEA:24212"/>
        <dbReference type="ChEBI" id="CHEBI:15378"/>
        <dbReference type="ChEBI" id="CHEBI:17957"/>
        <dbReference type="ChEBI" id="CHEBI:30616"/>
        <dbReference type="ChEBI" id="CHEBI:58296"/>
        <dbReference type="ChEBI" id="CHEBI:456216"/>
        <dbReference type="EC" id="2.7.1.50"/>
    </reaction>
</comment>
<evidence type="ECO:0000256" key="6">
    <source>
        <dbReference type="ARBA" id="ARBA00022741"/>
    </source>
</evidence>
<evidence type="ECO:0000256" key="2">
    <source>
        <dbReference type="ARBA" id="ARBA00001946"/>
    </source>
</evidence>
<comment type="caution">
    <text evidence="12">The sequence shown here is derived from an EMBL/GenBank/DDBJ whole genome shotgun (WGS) entry which is preliminary data.</text>
</comment>
<dbReference type="SUPFAM" id="SSF53613">
    <property type="entry name" value="Ribokinase-like"/>
    <property type="match status" value="1"/>
</dbReference>
<organism evidence="12 13">
    <name type="scientific">Sporosarcina quadrami</name>
    <dbReference type="NCBI Taxonomy" id="2762234"/>
    <lineage>
        <taxon>Bacteria</taxon>
        <taxon>Bacillati</taxon>
        <taxon>Bacillota</taxon>
        <taxon>Bacilli</taxon>
        <taxon>Bacillales</taxon>
        <taxon>Caryophanaceae</taxon>
        <taxon>Sporosarcina</taxon>
    </lineage>
</organism>
<dbReference type="CDD" id="cd01170">
    <property type="entry name" value="THZ_kinase"/>
    <property type="match status" value="1"/>
</dbReference>
<keyword evidence="9 11" id="KW-0460">Magnesium</keyword>
<keyword evidence="10 11" id="KW-0784">Thiamine biosynthesis</keyword>
<comment type="similarity">
    <text evidence="11">Belongs to the Thz kinase family.</text>
</comment>
<comment type="cofactor">
    <cofactor evidence="2 11">
        <name>Mg(2+)</name>
        <dbReference type="ChEBI" id="CHEBI:18420"/>
    </cofactor>
</comment>
<keyword evidence="6 11" id="KW-0547">Nucleotide-binding</keyword>
<reference evidence="12 13" key="1">
    <citation type="submission" date="2020-08" db="EMBL/GenBank/DDBJ databases">
        <title>A Genomic Blueprint of the Chicken Gut Microbiome.</title>
        <authorList>
            <person name="Gilroy R."/>
            <person name="Ravi A."/>
            <person name="Getino M."/>
            <person name="Pursley I."/>
            <person name="Horton D.L."/>
            <person name="Alikhan N.-F."/>
            <person name="Baker D."/>
            <person name="Gharbi K."/>
            <person name="Hall N."/>
            <person name="Watson M."/>
            <person name="Adriaenssens E.M."/>
            <person name="Foster-Nyarko E."/>
            <person name="Jarju S."/>
            <person name="Secka A."/>
            <person name="Antonio M."/>
            <person name="Oren A."/>
            <person name="Chaudhuri R."/>
            <person name="La Ragione R.M."/>
            <person name="Hildebrand F."/>
            <person name="Pallen M.J."/>
        </authorList>
    </citation>
    <scope>NUCLEOTIDE SEQUENCE [LARGE SCALE GENOMIC DNA]</scope>
    <source>
        <strain evidence="12 13">Sa2YVA2</strain>
    </source>
</reference>
<keyword evidence="4 11" id="KW-0808">Transferase</keyword>
<dbReference type="RefSeq" id="WP_191694641.1">
    <property type="nucleotide sequence ID" value="NZ_JACSQN010000008.1"/>
</dbReference>
<evidence type="ECO:0000256" key="9">
    <source>
        <dbReference type="ARBA" id="ARBA00022842"/>
    </source>
</evidence>
<comment type="function">
    <text evidence="11">Catalyzes the phosphorylation of the hydroxyl group of 4-methyl-5-beta-hydroxyethylthiazole (THZ).</text>
</comment>
<keyword evidence="5 11" id="KW-0479">Metal-binding</keyword>
<evidence type="ECO:0000256" key="5">
    <source>
        <dbReference type="ARBA" id="ARBA00022723"/>
    </source>
</evidence>
<dbReference type="EMBL" id="JACSQN010000008">
    <property type="protein sequence ID" value="MBD7984944.1"/>
    <property type="molecule type" value="Genomic_DNA"/>
</dbReference>
<feature type="binding site" evidence="11">
    <location>
        <position position="43"/>
    </location>
    <ligand>
        <name>substrate</name>
    </ligand>
</feature>
<dbReference type="NCBIfam" id="TIGR00694">
    <property type="entry name" value="thiM"/>
    <property type="match status" value="1"/>
</dbReference>
<evidence type="ECO:0000256" key="3">
    <source>
        <dbReference type="ARBA" id="ARBA00004868"/>
    </source>
</evidence>
<gene>
    <name evidence="11 12" type="primary">thiM</name>
    <name evidence="12" type="ORF">H9649_10135</name>
</gene>
<keyword evidence="8 11" id="KW-0067">ATP-binding</keyword>
<evidence type="ECO:0000256" key="1">
    <source>
        <dbReference type="ARBA" id="ARBA00001771"/>
    </source>
</evidence>
<dbReference type="NCBIfam" id="NF006830">
    <property type="entry name" value="PRK09355.1"/>
    <property type="match status" value="1"/>
</dbReference>
<accession>A0ABR8UBJ9</accession>
<dbReference type="HAMAP" id="MF_00228">
    <property type="entry name" value="Thz_kinase"/>
    <property type="match status" value="1"/>
</dbReference>
<evidence type="ECO:0000256" key="8">
    <source>
        <dbReference type="ARBA" id="ARBA00022840"/>
    </source>
</evidence>
<keyword evidence="7 11" id="KW-0418">Kinase</keyword>
<name>A0ABR8UBJ9_9BACL</name>
<protein>
    <recommendedName>
        <fullName evidence="11">Hydroxyethylthiazole kinase</fullName>
        <ecNumber evidence="11">2.7.1.50</ecNumber>
    </recommendedName>
    <alternativeName>
        <fullName evidence="11">4-methyl-5-beta-hydroxyethylthiazole kinase</fullName>
        <shortName evidence="11">TH kinase</shortName>
        <shortName evidence="11">Thz kinase</shortName>
    </alternativeName>
</protein>
<dbReference type="PRINTS" id="PR01099">
    <property type="entry name" value="HYETHTZKNASE"/>
</dbReference>
<comment type="pathway">
    <text evidence="3 11">Cofactor biosynthesis; thiamine diphosphate biosynthesis; 4-methyl-5-(2-phosphoethyl)-thiazole from 5-(2-hydroxyethyl)-4-methylthiazole: step 1/1.</text>
</comment>
<dbReference type="InterPro" id="IPR000417">
    <property type="entry name" value="Hyethyz_kinase"/>
</dbReference>